<dbReference type="Proteomes" id="UP000053630">
    <property type="component" value="Unassembled WGS sequence"/>
</dbReference>
<dbReference type="GeneID" id="18675991"/>
<dbReference type="RefSeq" id="XP_007272276.1">
    <property type="nucleotide sequence ID" value="XM_007272214.1"/>
</dbReference>
<proteinExistence type="predicted"/>
<dbReference type="EMBL" id="JH718410">
    <property type="protein sequence ID" value="EJC97461.1"/>
    <property type="molecule type" value="Genomic_DNA"/>
</dbReference>
<keyword evidence="2" id="KW-1185">Reference proteome</keyword>
<accession>R7SFF8</accession>
<evidence type="ECO:0000313" key="2">
    <source>
        <dbReference type="Proteomes" id="UP000053630"/>
    </source>
</evidence>
<dbReference type="AlphaFoldDB" id="R7SFF8"/>
<name>R7SFF8_FOMME</name>
<organism evidence="1 2">
    <name type="scientific">Fomitiporia mediterranea (strain MF3/22)</name>
    <name type="common">Grapevine white-rot fungus</name>
    <dbReference type="NCBI Taxonomy" id="694068"/>
    <lineage>
        <taxon>Eukaryota</taxon>
        <taxon>Fungi</taxon>
        <taxon>Dikarya</taxon>
        <taxon>Basidiomycota</taxon>
        <taxon>Agaricomycotina</taxon>
        <taxon>Agaricomycetes</taxon>
        <taxon>Hymenochaetales</taxon>
        <taxon>Hymenochaetaceae</taxon>
        <taxon>Fomitiporia</taxon>
    </lineage>
</organism>
<dbReference type="KEGG" id="fme:FOMMEDRAFT_163244"/>
<sequence>MDQSQTLKLAYERQLQIARSHNYRCANVTTARERHRLMELPLEGFQLLPDDVRFPETIYEIFEFSEDRARRFLEAYGYPVEEEIELYILRARVFVFVIIGLEPEMAG</sequence>
<evidence type="ECO:0000313" key="1">
    <source>
        <dbReference type="EMBL" id="EJC97461.1"/>
    </source>
</evidence>
<protein>
    <submittedName>
        <fullName evidence="1">Uncharacterized protein</fullName>
    </submittedName>
</protein>
<reference evidence="2" key="1">
    <citation type="journal article" date="2012" name="Science">
        <title>The Paleozoic origin of enzymatic lignin decomposition reconstructed from 31 fungal genomes.</title>
        <authorList>
            <person name="Floudas D."/>
            <person name="Binder M."/>
            <person name="Riley R."/>
            <person name="Barry K."/>
            <person name="Blanchette R.A."/>
            <person name="Henrissat B."/>
            <person name="Martinez A.T."/>
            <person name="Otillar R."/>
            <person name="Spatafora J.W."/>
            <person name="Yadav J.S."/>
            <person name="Aerts A."/>
            <person name="Benoit I."/>
            <person name="Boyd A."/>
            <person name="Carlson A."/>
            <person name="Copeland A."/>
            <person name="Coutinho P.M."/>
            <person name="de Vries R.P."/>
            <person name="Ferreira P."/>
            <person name="Findley K."/>
            <person name="Foster B."/>
            <person name="Gaskell J."/>
            <person name="Glotzer D."/>
            <person name="Gorecki P."/>
            <person name="Heitman J."/>
            <person name="Hesse C."/>
            <person name="Hori C."/>
            <person name="Igarashi K."/>
            <person name="Jurgens J.A."/>
            <person name="Kallen N."/>
            <person name="Kersten P."/>
            <person name="Kohler A."/>
            <person name="Kuees U."/>
            <person name="Kumar T.K.A."/>
            <person name="Kuo A."/>
            <person name="LaButti K."/>
            <person name="Larrondo L.F."/>
            <person name="Lindquist E."/>
            <person name="Ling A."/>
            <person name="Lombard V."/>
            <person name="Lucas S."/>
            <person name="Lundell T."/>
            <person name="Martin R."/>
            <person name="McLaughlin D.J."/>
            <person name="Morgenstern I."/>
            <person name="Morin E."/>
            <person name="Murat C."/>
            <person name="Nagy L.G."/>
            <person name="Nolan M."/>
            <person name="Ohm R.A."/>
            <person name="Patyshakuliyeva A."/>
            <person name="Rokas A."/>
            <person name="Ruiz-Duenas F.J."/>
            <person name="Sabat G."/>
            <person name="Salamov A."/>
            <person name="Samejima M."/>
            <person name="Schmutz J."/>
            <person name="Slot J.C."/>
            <person name="St John F."/>
            <person name="Stenlid J."/>
            <person name="Sun H."/>
            <person name="Sun S."/>
            <person name="Syed K."/>
            <person name="Tsang A."/>
            <person name="Wiebenga A."/>
            <person name="Young D."/>
            <person name="Pisabarro A."/>
            <person name="Eastwood D.C."/>
            <person name="Martin F."/>
            <person name="Cullen D."/>
            <person name="Grigoriev I.V."/>
            <person name="Hibbett D.S."/>
        </authorList>
    </citation>
    <scope>NUCLEOTIDE SEQUENCE [LARGE SCALE GENOMIC DNA]</scope>
    <source>
        <strain evidence="2">MF3/22</strain>
    </source>
</reference>
<gene>
    <name evidence="1" type="ORF">FOMMEDRAFT_163244</name>
</gene>